<dbReference type="EMBL" id="GGEC01041489">
    <property type="protein sequence ID" value="MBX21973.1"/>
    <property type="molecule type" value="Transcribed_RNA"/>
</dbReference>
<name>A0A2P2LVL7_RHIMU</name>
<organism evidence="2">
    <name type="scientific">Rhizophora mucronata</name>
    <name type="common">Asiatic mangrove</name>
    <dbReference type="NCBI Taxonomy" id="61149"/>
    <lineage>
        <taxon>Eukaryota</taxon>
        <taxon>Viridiplantae</taxon>
        <taxon>Streptophyta</taxon>
        <taxon>Embryophyta</taxon>
        <taxon>Tracheophyta</taxon>
        <taxon>Spermatophyta</taxon>
        <taxon>Magnoliopsida</taxon>
        <taxon>eudicotyledons</taxon>
        <taxon>Gunneridae</taxon>
        <taxon>Pentapetalae</taxon>
        <taxon>rosids</taxon>
        <taxon>fabids</taxon>
        <taxon>Malpighiales</taxon>
        <taxon>Rhizophoraceae</taxon>
        <taxon>Rhizophora</taxon>
    </lineage>
</organism>
<dbReference type="AlphaFoldDB" id="A0A2P2LVL7"/>
<protein>
    <submittedName>
        <fullName evidence="2">Uncharacterized protein</fullName>
    </submittedName>
</protein>
<accession>A0A2P2LVL7</accession>
<feature type="region of interest" description="Disordered" evidence="1">
    <location>
        <begin position="1"/>
        <end position="20"/>
    </location>
</feature>
<feature type="compositionally biased region" description="Polar residues" evidence="1">
    <location>
        <begin position="11"/>
        <end position="20"/>
    </location>
</feature>
<proteinExistence type="predicted"/>
<evidence type="ECO:0000313" key="2">
    <source>
        <dbReference type="EMBL" id="MBX21973.1"/>
    </source>
</evidence>
<reference evidence="2" key="1">
    <citation type="submission" date="2018-02" db="EMBL/GenBank/DDBJ databases">
        <title>Rhizophora mucronata_Transcriptome.</title>
        <authorList>
            <person name="Meera S.P."/>
            <person name="Sreeshan A."/>
            <person name="Augustine A."/>
        </authorList>
    </citation>
    <scope>NUCLEOTIDE SEQUENCE</scope>
    <source>
        <tissue evidence="2">Leaf</tissue>
    </source>
</reference>
<sequence length="56" mass="6345">MRLGGKHPQPVNGSPETVKHPSSSVFLVCFHRCRGRPRPQILSLLLLQHHSNQQTH</sequence>
<evidence type="ECO:0000256" key="1">
    <source>
        <dbReference type="SAM" id="MobiDB-lite"/>
    </source>
</evidence>